<dbReference type="InterPro" id="IPR008906">
    <property type="entry name" value="HATC_C_dom"/>
</dbReference>
<sequence length="831" mass="94191">MSVPKESTVKKGTFLKWSFNSDFTIVEETNDSTIKKIKCDVCEKHLIEIRREAAKRNIKGFVLKGVLNYADGVSYVHKGNILRHIKAGGLHDWAKRTFYGNPELSPVPSTSHSSTSSFFSDFPNPKIDEVLSENTSRHYRHLFMTCLTVVMKEMAFTNFKDLIELQQKNGVNFLSGKNNQKSCREFVKYLAVAVKSDIEKMLGISNFFSALMDGSQARKTGAEKELVYVKIVVKGQPVELLLSCQHMPDFGGEDAVSVKTAFDDAFLTKYKLDVDRWSKLLVSICTDGASVNLGVLNGACVKIKQEYDRQWILLIHCSSHRLELAMKDAFTTNKQFVEVDDILVQIYYMFRNSGKAKRILTAIALTLGVVCVTFVKASGTRFQNHKLRAIRALIVNFLPFLVYMENMIENRGACTGETAAKLKGYIKKFQTYSFLASVHLYSLVLNETAHLAGVLQNKTVLITDILDAISAAKYKIRQVVENPVTLPFPETIIDDTVKINVLATNLPATVSFRERNKLTNKQLKKIDKYTHVSNQEYTLTHVATGKQTVEKIKSSLIPNIISAIDKRFDMKSINKDIYDALLISDHTTWDLEDSDFGLVQIRTLAEHFSKPLSFHGFNLDLCLREYKHLKFIVKQKYRLFQNKIGFWKSIFAYHQELHPHFLLLIELCLTLAWSSATVERGFSTTRRILTDSRISLNKDSINDLLVIRVNVPVLSELDCNYEEKLISKAINMYLNDSKKGRYKSKKVSEKSTAKMDTHMNDSFLPTPFTGLFPTSDYQNIDDIEISDSDTCSTDVNSDISMSMSAESDTETIFEYDAPVINDAPVIDDMAL</sequence>
<organism evidence="2 3">
    <name type="scientific">Patella caerulea</name>
    <name type="common">Rayed Mediterranean limpet</name>
    <dbReference type="NCBI Taxonomy" id="87958"/>
    <lineage>
        <taxon>Eukaryota</taxon>
        <taxon>Metazoa</taxon>
        <taxon>Spiralia</taxon>
        <taxon>Lophotrochozoa</taxon>
        <taxon>Mollusca</taxon>
        <taxon>Gastropoda</taxon>
        <taxon>Patellogastropoda</taxon>
        <taxon>Patelloidea</taxon>
        <taxon>Patellidae</taxon>
        <taxon>Patella</taxon>
    </lineage>
</organism>
<evidence type="ECO:0000313" key="2">
    <source>
        <dbReference type="EMBL" id="KAK6169695.1"/>
    </source>
</evidence>
<dbReference type="Pfam" id="PF05699">
    <property type="entry name" value="Dimer_Tnp_hAT"/>
    <property type="match status" value="1"/>
</dbReference>
<dbReference type="EMBL" id="JAZGQO010000015">
    <property type="protein sequence ID" value="KAK6169695.1"/>
    <property type="molecule type" value="Genomic_DNA"/>
</dbReference>
<dbReference type="AlphaFoldDB" id="A0AAN8PG54"/>
<name>A0AAN8PG54_PATCE</name>
<proteinExistence type="predicted"/>
<evidence type="ECO:0000313" key="3">
    <source>
        <dbReference type="Proteomes" id="UP001347796"/>
    </source>
</evidence>
<keyword evidence="3" id="KW-1185">Reference proteome</keyword>
<dbReference type="Proteomes" id="UP001347796">
    <property type="component" value="Unassembled WGS sequence"/>
</dbReference>
<feature type="domain" description="HAT C-terminal dimerisation" evidence="1">
    <location>
        <begin position="637"/>
        <end position="709"/>
    </location>
</feature>
<protein>
    <recommendedName>
        <fullName evidence="1">HAT C-terminal dimerisation domain-containing protein</fullName>
    </recommendedName>
</protein>
<dbReference type="InterPro" id="IPR012337">
    <property type="entry name" value="RNaseH-like_sf"/>
</dbReference>
<dbReference type="GO" id="GO:0046983">
    <property type="term" value="F:protein dimerization activity"/>
    <property type="evidence" value="ECO:0007669"/>
    <property type="project" value="InterPro"/>
</dbReference>
<dbReference type="PANTHER" id="PTHR46880:SF5">
    <property type="entry name" value="DUF4371 DOMAIN-CONTAINING PROTEIN"/>
    <property type="match status" value="1"/>
</dbReference>
<reference evidence="2 3" key="1">
    <citation type="submission" date="2024-01" db="EMBL/GenBank/DDBJ databases">
        <title>The genome of the rayed Mediterranean limpet Patella caerulea (Linnaeus, 1758).</title>
        <authorList>
            <person name="Anh-Thu Weber A."/>
            <person name="Halstead-Nussloch G."/>
        </authorList>
    </citation>
    <scope>NUCLEOTIDE SEQUENCE [LARGE SCALE GENOMIC DNA]</scope>
    <source>
        <strain evidence="2">AATW-2023a</strain>
        <tissue evidence="2">Whole specimen</tissue>
    </source>
</reference>
<comment type="caution">
    <text evidence="2">The sequence shown here is derived from an EMBL/GenBank/DDBJ whole genome shotgun (WGS) entry which is preliminary data.</text>
</comment>
<evidence type="ECO:0000259" key="1">
    <source>
        <dbReference type="Pfam" id="PF05699"/>
    </source>
</evidence>
<gene>
    <name evidence="2" type="ORF">SNE40_020690</name>
</gene>
<dbReference type="SUPFAM" id="SSF53098">
    <property type="entry name" value="Ribonuclease H-like"/>
    <property type="match status" value="1"/>
</dbReference>
<dbReference type="PANTHER" id="PTHR46880">
    <property type="entry name" value="RAS-ASSOCIATING DOMAIN-CONTAINING PROTEIN"/>
    <property type="match status" value="1"/>
</dbReference>
<accession>A0AAN8PG54</accession>